<dbReference type="GO" id="GO:0036228">
    <property type="term" value="P:protein localization to nuclear inner membrane"/>
    <property type="evidence" value="ECO:0007669"/>
    <property type="project" value="TreeGrafter"/>
</dbReference>
<evidence type="ECO:0000256" key="4">
    <source>
        <dbReference type="SAM" id="MobiDB-lite"/>
    </source>
</evidence>
<dbReference type="FunCoup" id="A0A448YK46">
    <property type="interactions" value="247"/>
</dbReference>
<dbReference type="STRING" id="13370.A0A448YK46"/>
<name>A0A448YK46_BRENA</name>
<evidence type="ECO:0000256" key="3">
    <source>
        <dbReference type="ARBA" id="ARBA00023242"/>
    </source>
</evidence>
<sequence length="519" mass="56273">MFGANKPQGGAFGGGSTTTGTPFQFGSANNNTTAGTNGGFSFGGNNNNNNATASVGNFGFGNNSNNNAANNVNSGNTGFKFGGTANSNSNQTTNFGFGTGNSNNAGSSASGLGVGMNKSLAPSIGRSFSLGNAGGANNATTTGGGFSFGNKPAAPVTGTSGTTGSLFGAKPATTGFSLGASNNTTSLFGSKPISGGLFGQNQLQNQQQQQQQQQLQQQVPQNTSFTTTSSQPTFSWSNTQTNQQFSQQPQQQLQTQTTQLQPRPGSTTNGYTPTISDQLDKIKNSWDANSPQCIMKTHFYNKAPQEFNNYQRPLEESPEEWERAMKERPKNYNSIPIKVKGFEDLLKRSNLQIEYIKQSRVILNQINDNLVKLGDKHDLDSTSILLKCKLKQKQLDIKLLKIAINLSILKYKGYPLTNDEERLVMKFKELLDQIDDPIGLNRANELWARLSNLKQRLGNLDVGERKVERQEGKDEKSVTGKNETVIAKLAKVLSKEQQGIQYLYEMIEGDKEALEKFER</sequence>
<dbReference type="PANTHER" id="PTHR13000:SF0">
    <property type="entry name" value="NUCLEOPORIN P54"/>
    <property type="match status" value="1"/>
</dbReference>
<feature type="compositionally biased region" description="Low complexity" evidence="4">
    <location>
        <begin position="18"/>
        <end position="32"/>
    </location>
</feature>
<dbReference type="InterPro" id="IPR024864">
    <property type="entry name" value="Nup54/Nup57/Nup44"/>
</dbReference>
<dbReference type="InterPro" id="IPR025712">
    <property type="entry name" value="Nup54_alpha-helical_dom"/>
</dbReference>
<evidence type="ECO:0000313" key="6">
    <source>
        <dbReference type="EMBL" id="VEU21223.1"/>
    </source>
</evidence>
<gene>
    <name evidence="6" type="ORF">BRENAR_LOCUS1958</name>
</gene>
<feature type="domain" description="Nucleoporin Nup54 alpha-helical" evidence="5">
    <location>
        <begin position="313"/>
        <end position="450"/>
    </location>
</feature>
<dbReference type="GO" id="GO:0006999">
    <property type="term" value="P:nuclear pore organization"/>
    <property type="evidence" value="ECO:0007669"/>
    <property type="project" value="TreeGrafter"/>
</dbReference>
<dbReference type="InParanoid" id="A0A448YK46"/>
<protein>
    <submittedName>
        <fullName evidence="6">DEKNAAC102200</fullName>
    </submittedName>
</protein>
<proteinExistence type="predicted"/>
<dbReference type="AlphaFoldDB" id="A0A448YK46"/>
<dbReference type="OrthoDB" id="6162375at2759"/>
<evidence type="ECO:0000256" key="2">
    <source>
        <dbReference type="ARBA" id="ARBA00022448"/>
    </source>
</evidence>
<keyword evidence="2" id="KW-0813">Transport</keyword>
<dbReference type="GO" id="GO:0017056">
    <property type="term" value="F:structural constituent of nuclear pore"/>
    <property type="evidence" value="ECO:0007669"/>
    <property type="project" value="TreeGrafter"/>
</dbReference>
<dbReference type="Proteomes" id="UP000290900">
    <property type="component" value="Unassembled WGS sequence"/>
</dbReference>
<feature type="compositionally biased region" description="Low complexity" evidence="4">
    <location>
        <begin position="200"/>
        <end position="262"/>
    </location>
</feature>
<feature type="region of interest" description="Disordered" evidence="4">
    <location>
        <begin position="1"/>
        <end position="32"/>
    </location>
</feature>
<dbReference type="GO" id="GO:0044613">
    <property type="term" value="C:nuclear pore central transport channel"/>
    <property type="evidence" value="ECO:0007669"/>
    <property type="project" value="TreeGrafter"/>
</dbReference>
<organism evidence="6 7">
    <name type="scientific">Brettanomyces naardenensis</name>
    <name type="common">Yeast</name>
    <dbReference type="NCBI Taxonomy" id="13370"/>
    <lineage>
        <taxon>Eukaryota</taxon>
        <taxon>Fungi</taxon>
        <taxon>Dikarya</taxon>
        <taxon>Ascomycota</taxon>
        <taxon>Saccharomycotina</taxon>
        <taxon>Pichiomycetes</taxon>
        <taxon>Pichiales</taxon>
        <taxon>Pichiaceae</taxon>
        <taxon>Brettanomyces</taxon>
    </lineage>
</organism>
<reference evidence="6 7" key="1">
    <citation type="submission" date="2018-12" db="EMBL/GenBank/DDBJ databases">
        <authorList>
            <person name="Tiukova I."/>
            <person name="Dainat J."/>
        </authorList>
    </citation>
    <scope>NUCLEOTIDE SEQUENCE [LARGE SCALE GENOMIC DNA]</scope>
</reference>
<evidence type="ECO:0000256" key="1">
    <source>
        <dbReference type="ARBA" id="ARBA00004123"/>
    </source>
</evidence>
<dbReference type="EMBL" id="CAACVR010000011">
    <property type="protein sequence ID" value="VEU21223.1"/>
    <property type="molecule type" value="Genomic_DNA"/>
</dbReference>
<dbReference type="PANTHER" id="PTHR13000">
    <property type="entry name" value="NUCLEOPORIN P54"/>
    <property type="match status" value="1"/>
</dbReference>
<dbReference type="GO" id="GO:0006607">
    <property type="term" value="P:NLS-bearing protein import into nucleus"/>
    <property type="evidence" value="ECO:0007669"/>
    <property type="project" value="TreeGrafter"/>
</dbReference>
<dbReference type="Pfam" id="PF13874">
    <property type="entry name" value="Nup54"/>
    <property type="match status" value="1"/>
</dbReference>
<evidence type="ECO:0000313" key="7">
    <source>
        <dbReference type="Proteomes" id="UP000290900"/>
    </source>
</evidence>
<keyword evidence="3" id="KW-0539">Nucleus</keyword>
<comment type="subcellular location">
    <subcellularLocation>
        <location evidence="1">Nucleus</location>
    </subcellularLocation>
</comment>
<keyword evidence="7" id="KW-1185">Reference proteome</keyword>
<accession>A0A448YK46</accession>
<feature type="region of interest" description="Disordered" evidence="4">
    <location>
        <begin position="191"/>
        <end position="271"/>
    </location>
</feature>
<evidence type="ECO:0000259" key="5">
    <source>
        <dbReference type="Pfam" id="PF13874"/>
    </source>
</evidence>